<dbReference type="GO" id="GO:0006598">
    <property type="term" value="P:polyamine catabolic process"/>
    <property type="evidence" value="ECO:0007669"/>
    <property type="project" value="TreeGrafter"/>
</dbReference>
<dbReference type="GO" id="GO:0006542">
    <property type="term" value="P:glutamine biosynthetic process"/>
    <property type="evidence" value="ECO:0007669"/>
    <property type="project" value="InterPro"/>
</dbReference>
<dbReference type="PROSITE" id="PS51987">
    <property type="entry name" value="GS_CATALYTIC"/>
    <property type="match status" value="1"/>
</dbReference>
<accession>A0A3B0U2U2</accession>
<dbReference type="Pfam" id="PF00120">
    <property type="entry name" value="Gln-synt_C"/>
    <property type="match status" value="1"/>
</dbReference>
<evidence type="ECO:0000256" key="1">
    <source>
        <dbReference type="ARBA" id="ARBA00001946"/>
    </source>
</evidence>
<evidence type="ECO:0000259" key="4">
    <source>
        <dbReference type="PROSITE" id="PS51987"/>
    </source>
</evidence>
<dbReference type="EMBL" id="UOEO01000151">
    <property type="protein sequence ID" value="VAW20922.1"/>
    <property type="molecule type" value="Genomic_DNA"/>
</dbReference>
<dbReference type="InterPro" id="IPR014746">
    <property type="entry name" value="Gln_synth/guanido_kin_cat_dom"/>
</dbReference>
<feature type="domain" description="GS catalytic" evidence="4">
    <location>
        <begin position="116"/>
        <end position="449"/>
    </location>
</feature>
<sequence length="449" mass="48729">MTNDRFDHWLDKHPEIDNVRAFVCDLNGILRGKRVPVEKIPGIIAGELRMPLSIAGADIWGEDIKNSQLVLETGDSDGVCQFTGRGILPVSWTQKPSAMLPLWLAKEDGTPFDADPRRALAGVLERFKRLGLTPVVAIELEFYLFDSANGAPEPAKPPLSGGRRQADSVLSLDDLDQFESFLNDVYAACKLQAIALDAAVSENGAGQFEINMKHVADPLRAADDAILFKHLVRGIARKHGLGATFMAKPYGNKAGNGLHVHFSLLDANGQNIFDDGTDQGSDIMRHAVAGLLETMAALSLSFAPHINSYRRLTPGSLAPSAIAWGYENRTSAIRIPGGSNEARRIEHRVAGADANPYLVLASVLGGALLGMNKKLDAPKPVSGNAYRLDLEHLPDDWGTAIAAFAQDKGVADIYSRQLIEMFCAAKSQELARFARNVTAMEYDAYLEMV</sequence>
<dbReference type="PANTHER" id="PTHR43785:SF12">
    <property type="entry name" value="TYPE-1 GLUTAMINE SYNTHETASE 2"/>
    <property type="match status" value="1"/>
</dbReference>
<dbReference type="SUPFAM" id="SSF55931">
    <property type="entry name" value="Glutamine synthetase/guanido kinase"/>
    <property type="match status" value="1"/>
</dbReference>
<keyword evidence="2" id="KW-0436">Ligase</keyword>
<dbReference type="GO" id="GO:0004356">
    <property type="term" value="F:glutamine synthetase activity"/>
    <property type="evidence" value="ECO:0007669"/>
    <property type="project" value="InterPro"/>
</dbReference>
<dbReference type="PANTHER" id="PTHR43785">
    <property type="entry name" value="GAMMA-GLUTAMYLPUTRESCINE SYNTHETASE"/>
    <property type="match status" value="1"/>
</dbReference>
<dbReference type="InterPro" id="IPR008146">
    <property type="entry name" value="Gln_synth_cat_dom"/>
</dbReference>
<evidence type="ECO:0000256" key="3">
    <source>
        <dbReference type="ARBA" id="ARBA00022842"/>
    </source>
</evidence>
<organism evidence="5">
    <name type="scientific">hydrothermal vent metagenome</name>
    <dbReference type="NCBI Taxonomy" id="652676"/>
    <lineage>
        <taxon>unclassified sequences</taxon>
        <taxon>metagenomes</taxon>
        <taxon>ecological metagenomes</taxon>
    </lineage>
</organism>
<dbReference type="SMART" id="SM01230">
    <property type="entry name" value="Gln-synt_C"/>
    <property type="match status" value="1"/>
</dbReference>
<proteinExistence type="predicted"/>
<gene>
    <name evidence="5" type="ORF">MNBD_ALPHA12-1299</name>
</gene>
<evidence type="ECO:0000313" key="5">
    <source>
        <dbReference type="EMBL" id="VAW20922.1"/>
    </source>
</evidence>
<protein>
    <submittedName>
        <fullName evidence="5">Glutamine synthetase family protein</fullName>
    </submittedName>
</protein>
<keyword evidence="3" id="KW-0460">Magnesium</keyword>
<reference evidence="5" key="1">
    <citation type="submission" date="2018-06" db="EMBL/GenBank/DDBJ databases">
        <authorList>
            <person name="Zhirakovskaya E."/>
        </authorList>
    </citation>
    <scope>NUCLEOTIDE SEQUENCE</scope>
</reference>
<dbReference type="InterPro" id="IPR036651">
    <property type="entry name" value="Gln_synt_N_sf"/>
</dbReference>
<dbReference type="AlphaFoldDB" id="A0A3B0U2U2"/>
<name>A0A3B0U2U2_9ZZZZ</name>
<evidence type="ECO:0000256" key="2">
    <source>
        <dbReference type="ARBA" id="ARBA00022598"/>
    </source>
</evidence>
<dbReference type="InterPro" id="IPR027303">
    <property type="entry name" value="Gln_synth_gly_rich_site"/>
</dbReference>
<comment type="cofactor">
    <cofactor evidence="1">
        <name>Mg(2+)</name>
        <dbReference type="ChEBI" id="CHEBI:18420"/>
    </cofactor>
</comment>
<dbReference type="PROSITE" id="PS00181">
    <property type="entry name" value="GLNA_ATP"/>
    <property type="match status" value="1"/>
</dbReference>
<dbReference type="SUPFAM" id="SSF54368">
    <property type="entry name" value="Glutamine synthetase, N-terminal domain"/>
    <property type="match status" value="1"/>
</dbReference>
<dbReference type="Gene3D" id="3.30.590.10">
    <property type="entry name" value="Glutamine synthetase/guanido kinase, catalytic domain"/>
    <property type="match status" value="1"/>
</dbReference>